<dbReference type="InterPro" id="IPR051335">
    <property type="entry name" value="Alanyl-tRNA_Editing_Enzymes"/>
</dbReference>
<dbReference type="Gene3D" id="3.30.980.10">
    <property type="entry name" value="Threonyl-trna Synthetase, Chain A, domain 2"/>
    <property type="match status" value="1"/>
</dbReference>
<proteinExistence type="inferred from homology"/>
<dbReference type="InterPro" id="IPR018163">
    <property type="entry name" value="Thr/Ala-tRNA-synth_IIc_edit"/>
</dbReference>
<feature type="domain" description="Threonyl/alanyl tRNA synthetase SAD" evidence="4">
    <location>
        <begin position="293"/>
        <end position="335"/>
    </location>
</feature>
<comment type="cofactor">
    <cofactor evidence="1">
        <name>Zn(2+)</name>
        <dbReference type="ChEBI" id="CHEBI:29105"/>
    </cofactor>
</comment>
<evidence type="ECO:0000256" key="2">
    <source>
        <dbReference type="ARBA" id="ARBA00008429"/>
    </source>
</evidence>
<dbReference type="Gene3D" id="2.40.30.130">
    <property type="match status" value="1"/>
</dbReference>
<dbReference type="SUPFAM" id="SSF55186">
    <property type="entry name" value="ThrRS/AlaRS common domain"/>
    <property type="match status" value="1"/>
</dbReference>
<evidence type="ECO:0000259" key="4">
    <source>
        <dbReference type="SMART" id="SM00863"/>
    </source>
</evidence>
<sequence>MSTTPAAAAPSSLPLTLSKTEALYQKDGTLTTHTTTLTSLLPLASYPAKTQALFKPIPPTTTSEDPNAESQEKEREGLILTALSTIFHAQGGGQPSDTGVITTTTVQGTKDKNDAVAESELIVHQVRKLPSTSTILHLVSPSSSPSSSAPLTTTPIPTTITQTIDAQKRLLHSRLHTAGHVLGLAIHLLSRPQSPSSSADPPVLPIDLKDGKASHYPSAAFVECFGTNGGVITGDKKSVIQAKVDELVKSDLEVRIAWLGREDAETECIGGIEAVNLGGGEGGGGEDEEEEGVRVVHIGGLGCYACGGTHVKRLAELGRVVVRSIKRQKGVSKVGYDVV</sequence>
<feature type="compositionally biased region" description="Polar residues" evidence="3">
    <location>
        <begin position="60"/>
        <end position="69"/>
    </location>
</feature>
<comment type="similarity">
    <text evidence="2">Belongs to the class-II aminoacyl-tRNA synthetase family. Alax-L subfamily.</text>
</comment>
<reference evidence="5 6" key="1">
    <citation type="journal article" date="2018" name="Sci. Rep.">
        <title>Comparative genomics provides insights into the lifestyle and reveals functional heterogeneity of dark septate endophytic fungi.</title>
        <authorList>
            <person name="Knapp D.G."/>
            <person name="Nemeth J.B."/>
            <person name="Barry K."/>
            <person name="Hainaut M."/>
            <person name="Henrissat B."/>
            <person name="Johnson J."/>
            <person name="Kuo A."/>
            <person name="Lim J.H.P."/>
            <person name="Lipzen A."/>
            <person name="Nolan M."/>
            <person name="Ohm R.A."/>
            <person name="Tamas L."/>
            <person name="Grigoriev I.V."/>
            <person name="Spatafora J.W."/>
            <person name="Nagy L.G."/>
            <person name="Kovacs G.M."/>
        </authorList>
    </citation>
    <scope>NUCLEOTIDE SEQUENCE [LARGE SCALE GENOMIC DNA]</scope>
    <source>
        <strain evidence="5 6">DSE2036</strain>
    </source>
</reference>
<dbReference type="PANTHER" id="PTHR43462:SF2">
    <property type="entry name" value="THREONYL AND ALANYL TRNA SYNTHETASE SECOND ADDITIONAL DOMAIN-CONTAINING PROTEIN"/>
    <property type="match status" value="1"/>
</dbReference>
<accession>A0A2V1DIX9</accession>
<keyword evidence="6" id="KW-1185">Reference proteome</keyword>
<feature type="region of interest" description="Disordered" evidence="3">
    <location>
        <begin position="55"/>
        <end position="74"/>
    </location>
</feature>
<dbReference type="Proteomes" id="UP000244855">
    <property type="component" value="Unassembled WGS sequence"/>
</dbReference>
<gene>
    <name evidence="5" type="ORF">DM02DRAFT_616060</name>
</gene>
<evidence type="ECO:0000313" key="6">
    <source>
        <dbReference type="Proteomes" id="UP000244855"/>
    </source>
</evidence>
<organism evidence="5 6">
    <name type="scientific">Periconia macrospinosa</name>
    <dbReference type="NCBI Taxonomy" id="97972"/>
    <lineage>
        <taxon>Eukaryota</taxon>
        <taxon>Fungi</taxon>
        <taxon>Dikarya</taxon>
        <taxon>Ascomycota</taxon>
        <taxon>Pezizomycotina</taxon>
        <taxon>Dothideomycetes</taxon>
        <taxon>Pleosporomycetidae</taxon>
        <taxon>Pleosporales</taxon>
        <taxon>Massarineae</taxon>
        <taxon>Periconiaceae</taxon>
        <taxon>Periconia</taxon>
    </lineage>
</organism>
<dbReference type="GO" id="GO:0004812">
    <property type="term" value="F:aminoacyl-tRNA ligase activity"/>
    <property type="evidence" value="ECO:0007669"/>
    <property type="project" value="InterPro"/>
</dbReference>
<dbReference type="PANTHER" id="PTHR43462">
    <property type="entry name" value="ALANYL-TRNA EDITING PROTEIN"/>
    <property type="match status" value="1"/>
</dbReference>
<evidence type="ECO:0000313" key="5">
    <source>
        <dbReference type="EMBL" id="PVH98028.1"/>
    </source>
</evidence>
<dbReference type="Pfam" id="PF07973">
    <property type="entry name" value="tRNA_SAD"/>
    <property type="match status" value="1"/>
</dbReference>
<dbReference type="OrthoDB" id="288942at2759"/>
<dbReference type="STRING" id="97972.A0A2V1DIX9"/>
<dbReference type="EMBL" id="KZ805422">
    <property type="protein sequence ID" value="PVH98028.1"/>
    <property type="molecule type" value="Genomic_DNA"/>
</dbReference>
<dbReference type="SUPFAM" id="SSF50447">
    <property type="entry name" value="Translation proteins"/>
    <property type="match status" value="1"/>
</dbReference>
<evidence type="ECO:0000256" key="3">
    <source>
        <dbReference type="SAM" id="MobiDB-lite"/>
    </source>
</evidence>
<protein>
    <recommendedName>
        <fullName evidence="4">Threonyl/alanyl tRNA synthetase SAD domain-containing protein</fullName>
    </recommendedName>
</protein>
<dbReference type="InterPro" id="IPR009000">
    <property type="entry name" value="Transl_B-barrel_sf"/>
</dbReference>
<evidence type="ECO:0000256" key="1">
    <source>
        <dbReference type="ARBA" id="ARBA00001947"/>
    </source>
</evidence>
<dbReference type="GO" id="GO:0005524">
    <property type="term" value="F:ATP binding"/>
    <property type="evidence" value="ECO:0007669"/>
    <property type="project" value="InterPro"/>
</dbReference>
<dbReference type="GO" id="GO:0043039">
    <property type="term" value="P:tRNA aminoacylation"/>
    <property type="evidence" value="ECO:0007669"/>
    <property type="project" value="InterPro"/>
</dbReference>
<name>A0A2V1DIX9_9PLEO</name>
<dbReference type="AlphaFoldDB" id="A0A2V1DIX9"/>
<dbReference type="SMART" id="SM00863">
    <property type="entry name" value="tRNA_SAD"/>
    <property type="match status" value="1"/>
</dbReference>
<dbReference type="InterPro" id="IPR012947">
    <property type="entry name" value="tRNA_SAD"/>
</dbReference>